<dbReference type="Pfam" id="PF13641">
    <property type="entry name" value="Glyco_tranf_2_3"/>
    <property type="match status" value="1"/>
</dbReference>
<dbReference type="EMBL" id="LR134476">
    <property type="protein sequence ID" value="VEI12902.1"/>
    <property type="molecule type" value="Genomic_DNA"/>
</dbReference>
<keyword evidence="1" id="KW-0472">Membrane</keyword>
<dbReference type="GO" id="GO:0016740">
    <property type="term" value="F:transferase activity"/>
    <property type="evidence" value="ECO:0007669"/>
    <property type="project" value="UniProtKB-KW"/>
</dbReference>
<dbReference type="RefSeq" id="WP_126416071.1">
    <property type="nucleotide sequence ID" value="NZ_LR134476.1"/>
</dbReference>
<dbReference type="AlphaFoldDB" id="A0A3S4WFS4"/>
<protein>
    <submittedName>
        <fullName evidence="2">Transferase 2, rSAM/selenodomain-associated</fullName>
    </submittedName>
</protein>
<evidence type="ECO:0000313" key="2">
    <source>
        <dbReference type="EMBL" id="VEI12902.1"/>
    </source>
</evidence>
<dbReference type="Gene3D" id="3.90.550.10">
    <property type="entry name" value="Spore Coat Polysaccharide Biosynthesis Protein SpsA, Chain A"/>
    <property type="match status" value="1"/>
</dbReference>
<feature type="transmembrane region" description="Helical" evidence="1">
    <location>
        <begin position="366"/>
        <end position="383"/>
    </location>
</feature>
<proteinExistence type="predicted"/>
<organism evidence="2 3">
    <name type="scientific">Trueperella bialowiezensis</name>
    <dbReference type="NCBI Taxonomy" id="312285"/>
    <lineage>
        <taxon>Bacteria</taxon>
        <taxon>Bacillati</taxon>
        <taxon>Actinomycetota</taxon>
        <taxon>Actinomycetes</taxon>
        <taxon>Actinomycetales</taxon>
        <taxon>Actinomycetaceae</taxon>
        <taxon>Trueperella</taxon>
    </lineage>
</organism>
<feature type="transmembrane region" description="Helical" evidence="1">
    <location>
        <begin position="530"/>
        <end position="555"/>
    </location>
</feature>
<keyword evidence="2" id="KW-0808">Transferase</keyword>
<feature type="transmembrane region" description="Helical" evidence="1">
    <location>
        <begin position="601"/>
        <end position="623"/>
    </location>
</feature>
<feature type="transmembrane region" description="Helical" evidence="1">
    <location>
        <begin position="567"/>
        <end position="589"/>
    </location>
</feature>
<keyword evidence="1" id="KW-0812">Transmembrane</keyword>
<sequence length="1013" mass="107363">MNLAREKVTAIVVSHARDLSYLDRTLAALAAQTHEPDEIVVVLPNLDADAVQPVHTHLDTDSEHVSIKTASGDNLAQITAEVDTGDADWLWLVHADSAPEPDALDALLRTGESSKRVAIVGPKQIAWEDADAPIVLEVGIRATRTARRVPEIEPDERDQGQYDSRTDVLAVGTAGMLVRAEAWEKLGGLDPHLGPFGDGLEFSRRARRAGYRVVVEPQAVVRHARAGLGEADESFAPRRAAQLYNALLAAPGPALVFMVVYYLIAGLGRAVARLVFKEPGLAWAELKAVAGMLGLLPAVRQGRRRIAKVATVGPDALAELEAKPADIRAARRQSRRSRKEAKMMAEQPDPLTLKARADLAMHTRRGAVLTAFIAVAFAIVFHLPTASSGVLSGGGLAEDPIVGTELARLAWRGWLDSGAGYPAPLDPLWVTTLPVLLLGQPFGLTLGALATAMVYAAIPLAAMFAYLGAGRLSKSWIVRTVAAGVWMVAPSFIDALHTGQIGAITAHTLLPLVVWSVVGAWRGSASALGLATLTFGVVASAVPVYALVALAVALAGVAFHSGRRLRWLWLPVPALLALAPTLSAVLRHSCDDVPSALVRQLLFAQSGVPVGAGSSTAMIDAILADQWAWIPLAIICGGAVLALLRIHRMWWIRFGWLIATAGILHASAAASTTIATRPVSGGWETVAGSPTIGLSLAWLGIWLATGYAAHALRTAMRKRNFGATQIIGGLTMLALPVATVVLGGRWLTAVYDAEQVLGDHGPGVPALAVEATTKHERVLALTMDDAVQAHVWRGQGYDLHEYAPARQLATLQLTGPEPAAGTEQVAQPDSDLATEHLETAVLGLLGGSETAASELAQHSISVVLVPAEHSSEQARNELVGRLQAVPGLQYVSDGETGAFWRVTAPTDRVYAEDAITASGVVGGSGEIMAGQARELRLSERANPRWQATVAGQKLEPVGTAWYQAWHIPAGTHGPLVVSYNDPLHRALTFSHMAVLVASFVMSLPIRRRKGGVE</sequence>
<evidence type="ECO:0000256" key="1">
    <source>
        <dbReference type="SAM" id="Phobius"/>
    </source>
</evidence>
<dbReference type="PANTHER" id="PTHR43685:SF3">
    <property type="entry name" value="SLR2126 PROTEIN"/>
    <property type="match status" value="1"/>
</dbReference>
<dbReference type="KEGG" id="tbw:NCTC13354_00600"/>
<feature type="transmembrane region" description="Helical" evidence="1">
    <location>
        <begin position="687"/>
        <end position="709"/>
    </location>
</feature>
<keyword evidence="1" id="KW-1133">Transmembrane helix</keyword>
<accession>A0A3S4WFS4</accession>
<dbReference type="InterPro" id="IPR029044">
    <property type="entry name" value="Nucleotide-diphossugar_trans"/>
</dbReference>
<feature type="transmembrane region" description="Helical" evidence="1">
    <location>
        <begin position="721"/>
        <end position="747"/>
    </location>
</feature>
<evidence type="ECO:0000313" key="3">
    <source>
        <dbReference type="Proteomes" id="UP000269542"/>
    </source>
</evidence>
<feature type="transmembrane region" description="Helical" evidence="1">
    <location>
        <begin position="629"/>
        <end position="647"/>
    </location>
</feature>
<reference evidence="2 3" key="1">
    <citation type="submission" date="2018-12" db="EMBL/GenBank/DDBJ databases">
        <authorList>
            <consortium name="Pathogen Informatics"/>
        </authorList>
    </citation>
    <scope>NUCLEOTIDE SEQUENCE [LARGE SCALE GENOMIC DNA]</scope>
    <source>
        <strain evidence="2 3">NCTC13354</strain>
    </source>
</reference>
<dbReference type="PANTHER" id="PTHR43685">
    <property type="entry name" value="GLYCOSYLTRANSFERASE"/>
    <property type="match status" value="1"/>
</dbReference>
<gene>
    <name evidence="2" type="ORF">NCTC13354_00600</name>
</gene>
<feature type="transmembrane region" description="Helical" evidence="1">
    <location>
        <begin position="280"/>
        <end position="299"/>
    </location>
</feature>
<feature type="transmembrane region" description="Helical" evidence="1">
    <location>
        <begin position="442"/>
        <end position="469"/>
    </location>
</feature>
<feature type="transmembrane region" description="Helical" evidence="1">
    <location>
        <begin position="499"/>
        <end position="518"/>
    </location>
</feature>
<dbReference type="SUPFAM" id="SSF53448">
    <property type="entry name" value="Nucleotide-diphospho-sugar transferases"/>
    <property type="match status" value="1"/>
</dbReference>
<name>A0A3S4WFS4_9ACTO</name>
<feature type="transmembrane region" description="Helical" evidence="1">
    <location>
        <begin position="243"/>
        <end position="264"/>
    </location>
</feature>
<dbReference type="InterPro" id="IPR050834">
    <property type="entry name" value="Glycosyltransf_2"/>
</dbReference>
<feature type="transmembrane region" description="Helical" evidence="1">
    <location>
        <begin position="476"/>
        <end position="493"/>
    </location>
</feature>
<feature type="transmembrane region" description="Helical" evidence="1">
    <location>
        <begin position="654"/>
        <end position="675"/>
    </location>
</feature>
<dbReference type="OrthoDB" id="3734530at2"/>
<dbReference type="Proteomes" id="UP000269542">
    <property type="component" value="Chromosome"/>
</dbReference>
<keyword evidence="3" id="KW-1185">Reference proteome</keyword>